<feature type="domain" description="Beta-lactamase-related" evidence="1">
    <location>
        <begin position="19"/>
        <end position="372"/>
    </location>
</feature>
<dbReference type="Gene3D" id="3.40.710.10">
    <property type="entry name" value="DD-peptidase/beta-lactamase superfamily"/>
    <property type="match status" value="1"/>
</dbReference>
<evidence type="ECO:0000313" key="2">
    <source>
        <dbReference type="EMBL" id="GGX68601.1"/>
    </source>
</evidence>
<keyword evidence="3" id="KW-1185">Reference proteome</keyword>
<gene>
    <name evidence="2" type="ORF">GCM10011309_18020</name>
</gene>
<accession>A0A918KLU9</accession>
<comment type="caution">
    <text evidence="2">The sequence shown here is derived from an EMBL/GenBank/DDBJ whole genome shotgun (WGS) entry which is preliminary data.</text>
</comment>
<dbReference type="PANTHER" id="PTHR43319">
    <property type="entry name" value="BETA-LACTAMASE-RELATED"/>
    <property type="match status" value="1"/>
</dbReference>
<sequence length="378" mass="41052">MTDFPFYGLLPTRFASLKDVIAENFASHEELGFQFCVQQHGETLIDIRAGWADRKKAAEVADDSLFAVFSSGKAMAALVIAWLVEEDHIGYNQPIDTIWPEFAQAGKSGLTVAQIMSHQAGLSGITNPDWTAQDWFDWDKTIHQLEQQTPIFEPGSASGYHPVTYGFLAGEIARRADPEGRTLGTILREELCIHKNADVWIGLPPSEHDRCAQMQKPKALANMGEITEATRWAFMKPWSSPGGKGTAAWREAELAGSNCHATARGLATLMQIGVDGGVGDSAILSEDSLAGLSQSRIKGQNLVLPFNIDFAAGIMRNDPNYFYGPNAATLGHSGWGGSCVFADPVTGLHGAYTMNRQRNTLLGDVRPRALIDAVYAAL</sequence>
<dbReference type="RefSeq" id="WP_189584592.1">
    <property type="nucleotide sequence ID" value="NZ_BMYV01000002.1"/>
</dbReference>
<evidence type="ECO:0000313" key="3">
    <source>
        <dbReference type="Proteomes" id="UP000600865"/>
    </source>
</evidence>
<dbReference type="InterPro" id="IPR001466">
    <property type="entry name" value="Beta-lactam-related"/>
</dbReference>
<dbReference type="SUPFAM" id="SSF56601">
    <property type="entry name" value="beta-lactamase/transpeptidase-like"/>
    <property type="match status" value="1"/>
</dbReference>
<protein>
    <submittedName>
        <fullName evidence="2">Esterase</fullName>
    </submittedName>
</protein>
<name>A0A918KLU9_9PROT</name>
<dbReference type="InterPro" id="IPR012338">
    <property type="entry name" value="Beta-lactam/transpept-like"/>
</dbReference>
<dbReference type="PANTHER" id="PTHR43319:SF3">
    <property type="entry name" value="BETA-LACTAMASE-RELATED DOMAIN-CONTAINING PROTEIN"/>
    <property type="match status" value="1"/>
</dbReference>
<dbReference type="Proteomes" id="UP000600865">
    <property type="component" value="Unassembled WGS sequence"/>
</dbReference>
<reference evidence="2 3" key="1">
    <citation type="journal article" date="2014" name="Int. J. Syst. Evol. Microbiol.">
        <title>Complete genome sequence of Corynebacterium casei LMG S-19264T (=DSM 44701T), isolated from a smear-ripened cheese.</title>
        <authorList>
            <consortium name="US DOE Joint Genome Institute (JGI-PGF)"/>
            <person name="Walter F."/>
            <person name="Albersmeier A."/>
            <person name="Kalinowski J."/>
            <person name="Ruckert C."/>
        </authorList>
    </citation>
    <scope>NUCLEOTIDE SEQUENCE [LARGE SCALE GENOMIC DNA]</scope>
    <source>
        <strain evidence="2 3">KCTC 23968</strain>
    </source>
</reference>
<organism evidence="2 3">
    <name type="scientific">Litorimonas cladophorae</name>
    <dbReference type="NCBI Taxonomy" id="1220491"/>
    <lineage>
        <taxon>Bacteria</taxon>
        <taxon>Pseudomonadati</taxon>
        <taxon>Pseudomonadota</taxon>
        <taxon>Alphaproteobacteria</taxon>
        <taxon>Maricaulales</taxon>
        <taxon>Robiginitomaculaceae</taxon>
    </lineage>
</organism>
<evidence type="ECO:0000259" key="1">
    <source>
        <dbReference type="Pfam" id="PF00144"/>
    </source>
</evidence>
<proteinExistence type="predicted"/>
<dbReference type="Pfam" id="PF00144">
    <property type="entry name" value="Beta-lactamase"/>
    <property type="match status" value="1"/>
</dbReference>
<dbReference type="InterPro" id="IPR052907">
    <property type="entry name" value="Beta-lactamase/esterase"/>
</dbReference>
<dbReference type="EMBL" id="BMYV01000002">
    <property type="protein sequence ID" value="GGX68601.1"/>
    <property type="molecule type" value="Genomic_DNA"/>
</dbReference>
<dbReference type="AlphaFoldDB" id="A0A918KLU9"/>